<dbReference type="InterPro" id="IPR013221">
    <property type="entry name" value="Mur_ligase_cen"/>
</dbReference>
<evidence type="ECO:0000313" key="14">
    <source>
        <dbReference type="EMBL" id="CAB4729335.1"/>
    </source>
</evidence>
<keyword evidence="7" id="KW-0573">Peptidoglycan synthesis</keyword>
<dbReference type="GO" id="GO:0047480">
    <property type="term" value="F:UDP-N-acetylmuramoyl-tripeptide-D-alanyl-D-alanine ligase activity"/>
    <property type="evidence" value="ECO:0007669"/>
    <property type="project" value="InterPro"/>
</dbReference>
<name>A0A6J6S3U5_9ZZZZ</name>
<reference evidence="14" key="1">
    <citation type="submission" date="2020-05" db="EMBL/GenBank/DDBJ databases">
        <authorList>
            <person name="Chiriac C."/>
            <person name="Salcher M."/>
            <person name="Ghai R."/>
            <person name="Kavagutti S V."/>
        </authorList>
    </citation>
    <scope>NUCLEOTIDE SEQUENCE</scope>
</reference>
<dbReference type="GO" id="GO:0051301">
    <property type="term" value="P:cell division"/>
    <property type="evidence" value="ECO:0007669"/>
    <property type="project" value="UniProtKB-KW"/>
</dbReference>
<keyword evidence="5" id="KW-0067">ATP-binding</keyword>
<keyword evidence="6" id="KW-0133">Cell shape</keyword>
<evidence type="ECO:0000256" key="2">
    <source>
        <dbReference type="ARBA" id="ARBA00022598"/>
    </source>
</evidence>
<evidence type="ECO:0000256" key="7">
    <source>
        <dbReference type="ARBA" id="ARBA00022984"/>
    </source>
</evidence>
<dbReference type="Gene3D" id="3.40.1390.10">
    <property type="entry name" value="MurE/MurF, N-terminal domain"/>
    <property type="match status" value="1"/>
</dbReference>
<keyword evidence="4" id="KW-0547">Nucleotide-binding</keyword>
<evidence type="ECO:0000259" key="11">
    <source>
        <dbReference type="Pfam" id="PF01225"/>
    </source>
</evidence>
<accession>A0A6J6S3U5</accession>
<dbReference type="Gene3D" id="3.90.190.20">
    <property type="entry name" value="Mur ligase, C-terminal domain"/>
    <property type="match status" value="1"/>
</dbReference>
<evidence type="ECO:0000256" key="4">
    <source>
        <dbReference type="ARBA" id="ARBA00022741"/>
    </source>
</evidence>
<evidence type="ECO:0000256" key="3">
    <source>
        <dbReference type="ARBA" id="ARBA00022618"/>
    </source>
</evidence>
<evidence type="ECO:0000256" key="6">
    <source>
        <dbReference type="ARBA" id="ARBA00022960"/>
    </source>
</evidence>
<dbReference type="Pfam" id="PF08245">
    <property type="entry name" value="Mur_ligase_M"/>
    <property type="match status" value="1"/>
</dbReference>
<evidence type="ECO:0000256" key="5">
    <source>
        <dbReference type="ARBA" id="ARBA00022840"/>
    </source>
</evidence>
<feature type="domain" description="Mur ligase central" evidence="13">
    <location>
        <begin position="110"/>
        <end position="296"/>
    </location>
</feature>
<dbReference type="Pfam" id="PF02875">
    <property type="entry name" value="Mur_ligase_C"/>
    <property type="match status" value="1"/>
</dbReference>
<gene>
    <name evidence="14" type="ORF">UFOPK2761_00382</name>
</gene>
<feature type="domain" description="Mur ligase N-terminal catalytic" evidence="11">
    <location>
        <begin position="29"/>
        <end position="80"/>
    </location>
</feature>
<dbReference type="GO" id="GO:0009252">
    <property type="term" value="P:peptidoglycan biosynthetic process"/>
    <property type="evidence" value="ECO:0007669"/>
    <property type="project" value="UniProtKB-KW"/>
</dbReference>
<keyword evidence="2" id="KW-0436">Ligase</keyword>
<evidence type="ECO:0000259" key="12">
    <source>
        <dbReference type="Pfam" id="PF02875"/>
    </source>
</evidence>
<feature type="domain" description="Mur ligase C-terminal" evidence="12">
    <location>
        <begin position="320"/>
        <end position="443"/>
    </location>
</feature>
<evidence type="ECO:0000256" key="8">
    <source>
        <dbReference type="ARBA" id="ARBA00023306"/>
    </source>
</evidence>
<dbReference type="PANTHER" id="PTHR43024">
    <property type="entry name" value="UDP-N-ACETYLMURAMOYL-TRIPEPTIDE--D-ALANYL-D-ALANINE LIGASE"/>
    <property type="match status" value="1"/>
</dbReference>
<keyword evidence="9" id="KW-0961">Cell wall biogenesis/degradation</keyword>
<evidence type="ECO:0000256" key="1">
    <source>
        <dbReference type="ARBA" id="ARBA00022490"/>
    </source>
</evidence>
<evidence type="ECO:0000256" key="10">
    <source>
        <dbReference type="ARBA" id="ARBA00031461"/>
    </source>
</evidence>
<dbReference type="AlphaFoldDB" id="A0A6J6S3U5"/>
<dbReference type="NCBIfam" id="TIGR01143">
    <property type="entry name" value="murF"/>
    <property type="match status" value="1"/>
</dbReference>
<dbReference type="SUPFAM" id="SSF63418">
    <property type="entry name" value="MurE/MurF N-terminal domain"/>
    <property type="match status" value="1"/>
</dbReference>
<dbReference type="InterPro" id="IPR000713">
    <property type="entry name" value="Mur_ligase_N"/>
</dbReference>
<organism evidence="14">
    <name type="scientific">freshwater metagenome</name>
    <dbReference type="NCBI Taxonomy" id="449393"/>
    <lineage>
        <taxon>unclassified sequences</taxon>
        <taxon>metagenomes</taxon>
        <taxon>ecological metagenomes</taxon>
    </lineage>
</organism>
<dbReference type="PANTHER" id="PTHR43024:SF1">
    <property type="entry name" value="UDP-N-ACETYLMURAMOYL-TRIPEPTIDE--D-ALANYL-D-ALANINE LIGASE"/>
    <property type="match status" value="1"/>
</dbReference>
<dbReference type="Pfam" id="PF01225">
    <property type="entry name" value="Mur_ligase"/>
    <property type="match status" value="1"/>
</dbReference>
<proteinExistence type="inferred from homology"/>
<keyword evidence="1" id="KW-0963">Cytoplasm</keyword>
<dbReference type="HAMAP" id="MF_02019">
    <property type="entry name" value="MurF"/>
    <property type="match status" value="1"/>
</dbReference>
<dbReference type="InterPro" id="IPR036615">
    <property type="entry name" value="Mur_ligase_C_dom_sf"/>
</dbReference>
<protein>
    <recommendedName>
        <fullName evidence="10">UDP-MurNAc-pentapeptide synthetase</fullName>
    </recommendedName>
</protein>
<dbReference type="GO" id="GO:0005524">
    <property type="term" value="F:ATP binding"/>
    <property type="evidence" value="ECO:0007669"/>
    <property type="project" value="UniProtKB-KW"/>
</dbReference>
<evidence type="ECO:0000256" key="9">
    <source>
        <dbReference type="ARBA" id="ARBA00023316"/>
    </source>
</evidence>
<evidence type="ECO:0000259" key="13">
    <source>
        <dbReference type="Pfam" id="PF08245"/>
    </source>
</evidence>
<keyword evidence="3" id="KW-0132">Cell division</keyword>
<dbReference type="InterPro" id="IPR005863">
    <property type="entry name" value="UDP-N-AcMur_synth"/>
</dbReference>
<dbReference type="Gene3D" id="3.40.1190.10">
    <property type="entry name" value="Mur-like, catalytic domain"/>
    <property type="match status" value="1"/>
</dbReference>
<dbReference type="SUPFAM" id="SSF53623">
    <property type="entry name" value="MurD-like peptide ligases, catalytic domain"/>
    <property type="match status" value="1"/>
</dbReference>
<dbReference type="InterPro" id="IPR004101">
    <property type="entry name" value="Mur_ligase_C"/>
</dbReference>
<sequence length="455" mass="46376">MSLAQVAEVVGGTVHGEPGAGEVVVDGPVVIDGREAVAGSLFAAFVGERVDGHDHVDQAAAAGAVAVLGSRPTPLPTVVVEDVRSALQLLASYVVGRVRAEGDLTVVALTGSQGKTSTKDLLAAVLGGAAATVATRGSFNNELGMPLTALRVEPGTRFLVLEMGARGRGHIAELCALVRPDVSVVLNVGQAHLGEFGSREAIAEAKGELVEALAADGTAVLNAGDERVAAMAARTSARVVSFGDVPGADVRVEDLVLDRLGRPTFRLVTADAAAEVTLRLVGAHQALNAAAAAATALAAGLDLADVATSLAQVETLSQWRMELRELDRGVVVLNDSYNANPDSVVAALEALVSIAADDSSTRTIAVLGEMRELGDAHEAEHRGVGARAAELGVDRVVVVGEAARGIHEGAGERSVLLADNAAAVAWLAEHVAEGDVVLIKASRGARLDEVAATLQ</sequence>
<dbReference type="InterPro" id="IPR035911">
    <property type="entry name" value="MurE/MurF_N"/>
</dbReference>
<dbReference type="InterPro" id="IPR036565">
    <property type="entry name" value="Mur-like_cat_sf"/>
</dbReference>
<dbReference type="GO" id="GO:0071555">
    <property type="term" value="P:cell wall organization"/>
    <property type="evidence" value="ECO:0007669"/>
    <property type="project" value="UniProtKB-KW"/>
</dbReference>
<keyword evidence="8" id="KW-0131">Cell cycle</keyword>
<dbReference type="EMBL" id="CAEZYQ010000002">
    <property type="protein sequence ID" value="CAB4729335.1"/>
    <property type="molecule type" value="Genomic_DNA"/>
</dbReference>
<dbReference type="InterPro" id="IPR051046">
    <property type="entry name" value="MurCDEF_CellWall_CoF430Synth"/>
</dbReference>
<dbReference type="SUPFAM" id="SSF53244">
    <property type="entry name" value="MurD-like peptide ligases, peptide-binding domain"/>
    <property type="match status" value="1"/>
</dbReference>
<dbReference type="GO" id="GO:0008360">
    <property type="term" value="P:regulation of cell shape"/>
    <property type="evidence" value="ECO:0007669"/>
    <property type="project" value="UniProtKB-KW"/>
</dbReference>